<dbReference type="PANTHER" id="PTHR37422">
    <property type="entry name" value="TEICHURONIC ACID BIOSYNTHESIS PROTEIN TUAE"/>
    <property type="match status" value="1"/>
</dbReference>
<evidence type="ECO:0000256" key="1">
    <source>
        <dbReference type="ARBA" id="ARBA00004141"/>
    </source>
</evidence>
<dbReference type="GO" id="GO:0016874">
    <property type="term" value="F:ligase activity"/>
    <property type="evidence" value="ECO:0007669"/>
    <property type="project" value="UniProtKB-KW"/>
</dbReference>
<evidence type="ECO:0000256" key="2">
    <source>
        <dbReference type="ARBA" id="ARBA00022692"/>
    </source>
</evidence>
<feature type="transmembrane region" description="Helical" evidence="6">
    <location>
        <begin position="442"/>
        <end position="459"/>
    </location>
</feature>
<keyword evidence="4 6" id="KW-0472">Membrane</keyword>
<feature type="transmembrane region" description="Helical" evidence="6">
    <location>
        <begin position="62"/>
        <end position="82"/>
    </location>
</feature>
<feature type="transmembrane region" description="Helical" evidence="6">
    <location>
        <begin position="291"/>
        <end position="311"/>
    </location>
</feature>
<keyword evidence="3 6" id="KW-1133">Transmembrane helix</keyword>
<evidence type="ECO:0000259" key="7">
    <source>
        <dbReference type="Pfam" id="PF04932"/>
    </source>
</evidence>
<accession>A0A2T5UAN0</accession>
<dbReference type="GeneID" id="91004168"/>
<dbReference type="AlphaFoldDB" id="A0A2T5UAN0"/>
<protein>
    <submittedName>
        <fullName evidence="8">O-antigen ligase</fullName>
    </submittedName>
</protein>
<feature type="transmembrane region" description="Helical" evidence="6">
    <location>
        <begin position="218"/>
        <end position="238"/>
    </location>
</feature>
<dbReference type="EMBL" id="QAYE01000001">
    <property type="protein sequence ID" value="PTW48565.1"/>
    <property type="molecule type" value="Genomic_DNA"/>
</dbReference>
<gene>
    <name evidence="8" type="ORF">C8J25_10162</name>
</gene>
<comment type="subcellular location">
    <subcellularLocation>
        <location evidence="1">Membrane</location>
        <topology evidence="1">Multi-pass membrane protein</topology>
    </subcellularLocation>
</comment>
<feature type="domain" description="O-antigen ligase-related" evidence="7">
    <location>
        <begin position="251"/>
        <end position="393"/>
    </location>
</feature>
<feature type="transmembrane region" description="Helical" evidence="6">
    <location>
        <begin position="177"/>
        <end position="198"/>
    </location>
</feature>
<dbReference type="InterPro" id="IPR007016">
    <property type="entry name" value="O-antigen_ligase-rel_domated"/>
</dbReference>
<organism evidence="8 9">
    <name type="scientific">Sphingomonas faeni</name>
    <dbReference type="NCBI Taxonomy" id="185950"/>
    <lineage>
        <taxon>Bacteria</taxon>
        <taxon>Pseudomonadati</taxon>
        <taxon>Pseudomonadota</taxon>
        <taxon>Alphaproteobacteria</taxon>
        <taxon>Sphingomonadales</taxon>
        <taxon>Sphingomonadaceae</taxon>
        <taxon>Sphingomonas</taxon>
    </lineage>
</organism>
<reference evidence="8 9" key="1">
    <citation type="submission" date="2018-04" db="EMBL/GenBank/DDBJ databases">
        <title>Genomic Encyclopedia of Type Strains, Phase III (KMG-III): the genomes of soil and plant-associated and newly described type strains.</title>
        <authorList>
            <person name="Whitman W."/>
        </authorList>
    </citation>
    <scope>NUCLEOTIDE SEQUENCE [LARGE SCALE GENOMIC DNA]</scope>
    <source>
        <strain evidence="8 9">MA-olki</strain>
    </source>
</reference>
<evidence type="ECO:0000256" key="6">
    <source>
        <dbReference type="SAM" id="Phobius"/>
    </source>
</evidence>
<name>A0A2T5UAN0_9SPHN</name>
<keyword evidence="8" id="KW-0436">Ligase</keyword>
<feature type="transmembrane region" description="Helical" evidence="6">
    <location>
        <begin position="245"/>
        <end position="260"/>
    </location>
</feature>
<evidence type="ECO:0000256" key="5">
    <source>
        <dbReference type="SAM" id="MobiDB-lite"/>
    </source>
</evidence>
<feature type="region of interest" description="Disordered" evidence="5">
    <location>
        <begin position="1"/>
        <end position="24"/>
    </location>
</feature>
<proteinExistence type="predicted"/>
<dbReference type="PANTHER" id="PTHR37422:SF17">
    <property type="entry name" value="O-ANTIGEN LIGASE"/>
    <property type="match status" value="1"/>
</dbReference>
<dbReference type="Pfam" id="PF04932">
    <property type="entry name" value="Wzy_C"/>
    <property type="match status" value="1"/>
</dbReference>
<evidence type="ECO:0000256" key="3">
    <source>
        <dbReference type="ARBA" id="ARBA00022989"/>
    </source>
</evidence>
<dbReference type="GO" id="GO:0016020">
    <property type="term" value="C:membrane"/>
    <property type="evidence" value="ECO:0007669"/>
    <property type="project" value="UniProtKB-SubCell"/>
</dbReference>
<feature type="transmembrane region" description="Helical" evidence="6">
    <location>
        <begin position="123"/>
        <end position="141"/>
    </location>
</feature>
<sequence>MLSGPDGANRSERANRPAGMGGTAKTLSKAGAYSGSDWLAKLGKGNADDDAPMLRSVGDRLMPLRIAILALISLVMLGPIMTNVEGGNGGEGSAVRQIGYLAILAGTIFAIRPSASPKSLVAFTWPMLLALAWCWISISWALDPGTAFRRVFLTTLVAWMVFSLVRHGGYQLNIDLLRYSLLAAILISYLVVVLDPMVGIHLEGEEQAMALIGNWRGFLGHKNFAGAVCALCIIMFLFDAKRIRPTIRIFAILVAGYFLFRSQSKTSGGMVVLASVGGIVFETVSIRLRRYIIPILMIVGSVFWFLTSAYADMVQSNFLQPKAFTGRGQIWGALLNYAGDHPLLGAGFGSFWNIQGSSPVFEYGHGYVTKITVGHSGYIDQLVTVGIPGVLLMVFAMAVWPLGRLLASADVAKGRGALISAMLMFCIGHNITESGLFERDGIVSTIFFFAVALAHYCTMDDKRTAPVKQAGDDVMRELRRRKRKHRPVLTAGE</sequence>
<dbReference type="OrthoDB" id="4391260at2"/>
<dbReference type="Proteomes" id="UP000244013">
    <property type="component" value="Unassembled WGS sequence"/>
</dbReference>
<evidence type="ECO:0000256" key="4">
    <source>
        <dbReference type="ARBA" id="ARBA00023136"/>
    </source>
</evidence>
<comment type="caution">
    <text evidence="8">The sequence shown here is derived from an EMBL/GenBank/DDBJ whole genome shotgun (WGS) entry which is preliminary data.</text>
</comment>
<dbReference type="RefSeq" id="WP_107951794.1">
    <property type="nucleotide sequence ID" value="NZ_QAYE01000001.1"/>
</dbReference>
<keyword evidence="2 6" id="KW-0812">Transmembrane</keyword>
<feature type="transmembrane region" description="Helical" evidence="6">
    <location>
        <begin position="266"/>
        <end position="284"/>
    </location>
</feature>
<evidence type="ECO:0000313" key="8">
    <source>
        <dbReference type="EMBL" id="PTW48565.1"/>
    </source>
</evidence>
<feature type="transmembrane region" description="Helical" evidence="6">
    <location>
        <begin position="414"/>
        <end position="430"/>
    </location>
</feature>
<feature type="transmembrane region" description="Helical" evidence="6">
    <location>
        <begin position="147"/>
        <end position="165"/>
    </location>
</feature>
<feature type="transmembrane region" description="Helical" evidence="6">
    <location>
        <begin position="382"/>
        <end position="402"/>
    </location>
</feature>
<evidence type="ECO:0000313" key="9">
    <source>
        <dbReference type="Proteomes" id="UP000244013"/>
    </source>
</evidence>
<dbReference type="InterPro" id="IPR051533">
    <property type="entry name" value="WaaL-like"/>
</dbReference>
<feature type="transmembrane region" description="Helical" evidence="6">
    <location>
        <begin position="94"/>
        <end position="111"/>
    </location>
</feature>